<dbReference type="VEuPathDB" id="FungiDB:H310_04290"/>
<proteinExistence type="predicted"/>
<evidence type="ECO:0000313" key="2">
    <source>
        <dbReference type="EMBL" id="ETW05358.1"/>
    </source>
</evidence>
<accession>A0A024UIC3</accession>
<feature type="compositionally biased region" description="Basic residues" evidence="1">
    <location>
        <begin position="202"/>
        <end position="214"/>
    </location>
</feature>
<gene>
    <name evidence="2" type="ORF">H310_04290</name>
</gene>
<feature type="compositionally biased region" description="Basic and acidic residues" evidence="1">
    <location>
        <begin position="215"/>
        <end position="225"/>
    </location>
</feature>
<dbReference type="GeneID" id="20081340"/>
<dbReference type="AlphaFoldDB" id="A0A024UIC3"/>
<evidence type="ECO:0000256" key="1">
    <source>
        <dbReference type="SAM" id="MobiDB-lite"/>
    </source>
</evidence>
<reference evidence="2" key="1">
    <citation type="submission" date="2013-12" db="EMBL/GenBank/DDBJ databases">
        <title>The Genome Sequence of Aphanomyces invadans NJM9701.</title>
        <authorList>
            <consortium name="The Broad Institute Genomics Platform"/>
            <person name="Russ C."/>
            <person name="Tyler B."/>
            <person name="van West P."/>
            <person name="Dieguez-Uribeondo J."/>
            <person name="Young S.K."/>
            <person name="Zeng Q."/>
            <person name="Gargeya S."/>
            <person name="Fitzgerald M."/>
            <person name="Abouelleil A."/>
            <person name="Alvarado L."/>
            <person name="Chapman S.B."/>
            <person name="Gainer-Dewar J."/>
            <person name="Goldberg J."/>
            <person name="Griggs A."/>
            <person name="Gujja S."/>
            <person name="Hansen M."/>
            <person name="Howarth C."/>
            <person name="Imamovic A."/>
            <person name="Ireland A."/>
            <person name="Larimer J."/>
            <person name="McCowan C."/>
            <person name="Murphy C."/>
            <person name="Pearson M."/>
            <person name="Poon T.W."/>
            <person name="Priest M."/>
            <person name="Roberts A."/>
            <person name="Saif S."/>
            <person name="Shea T."/>
            <person name="Sykes S."/>
            <person name="Wortman J."/>
            <person name="Nusbaum C."/>
            <person name="Birren B."/>
        </authorList>
    </citation>
    <scope>NUCLEOTIDE SEQUENCE [LARGE SCALE GENOMIC DNA]</scope>
    <source>
        <strain evidence="2">NJM9701</strain>
    </source>
</reference>
<sequence length="232" mass="24864">MVPTVASIGYGCAKGDAANHTRSSTDRNTGSNITASVAVARATNNYGTALHVALLHIARLAIARLNIDGLFDDIDCAAAAPVDGKNEQDNAKGNGNPYPWRNGLSDNDNWSGVRARVTLADIHLGGLRSALGGSRTAARLRGPSAQKLVAELSWHAFVRGGALRRCAVCVGTHLAWRRWVWERHEWIRCWRGSGSGAEGWGHRRGGLGKCHGGKRRDTCQEDASKHVTGRGN</sequence>
<protein>
    <submittedName>
        <fullName evidence="2">Uncharacterized protein</fullName>
    </submittedName>
</protein>
<organism evidence="2">
    <name type="scientific">Aphanomyces invadans</name>
    <dbReference type="NCBI Taxonomy" id="157072"/>
    <lineage>
        <taxon>Eukaryota</taxon>
        <taxon>Sar</taxon>
        <taxon>Stramenopiles</taxon>
        <taxon>Oomycota</taxon>
        <taxon>Saprolegniomycetes</taxon>
        <taxon>Saprolegniales</taxon>
        <taxon>Verrucalvaceae</taxon>
        <taxon>Aphanomyces</taxon>
    </lineage>
</organism>
<dbReference type="RefSeq" id="XP_008866796.1">
    <property type="nucleotide sequence ID" value="XM_008868574.1"/>
</dbReference>
<dbReference type="EMBL" id="KI913957">
    <property type="protein sequence ID" value="ETW05358.1"/>
    <property type="molecule type" value="Genomic_DNA"/>
</dbReference>
<feature type="region of interest" description="Disordered" evidence="1">
    <location>
        <begin position="195"/>
        <end position="232"/>
    </location>
</feature>
<name>A0A024UIC3_9STRA</name>